<proteinExistence type="predicted"/>
<sequence>MRTTQIKMFDESILSVPNTAFRNLNIINHFESPVVRLQIDIHVSFEATDDKIMSFLTRLEDKLDRDPDLQDGVHDATLYEIKPNGTYVVRLEAAFKRGPAAVAKDEKLAWKWMAEFVLKREDILMNTVELMNEMQLNLAHLPSFVHH</sequence>
<evidence type="ECO:0000313" key="1">
    <source>
        <dbReference type="EMBL" id="CAE0250126.1"/>
    </source>
</evidence>
<dbReference type="AlphaFoldDB" id="A0A7S3G5E6"/>
<accession>A0A7S3G5E6</accession>
<reference evidence="1" key="1">
    <citation type="submission" date="2021-01" db="EMBL/GenBank/DDBJ databases">
        <authorList>
            <person name="Corre E."/>
            <person name="Pelletier E."/>
            <person name="Niang G."/>
            <person name="Scheremetjew M."/>
            <person name="Finn R."/>
            <person name="Kale V."/>
            <person name="Holt S."/>
            <person name="Cochrane G."/>
            <person name="Meng A."/>
            <person name="Brown T."/>
            <person name="Cohen L."/>
        </authorList>
    </citation>
    <scope>NUCLEOTIDE SEQUENCE</scope>
    <source>
        <strain evidence="1">NIES-2562</strain>
    </source>
</reference>
<gene>
    <name evidence="1" type="ORF">PBIL07802_LOCUS12326</name>
</gene>
<name>A0A7S3G5E6_9EUKA</name>
<organism evidence="1">
    <name type="scientific">Palpitomonas bilix</name>
    <dbReference type="NCBI Taxonomy" id="652834"/>
    <lineage>
        <taxon>Eukaryota</taxon>
        <taxon>Eukaryota incertae sedis</taxon>
    </lineage>
</organism>
<dbReference type="EMBL" id="HBIB01018936">
    <property type="protein sequence ID" value="CAE0250126.1"/>
    <property type="molecule type" value="Transcribed_RNA"/>
</dbReference>
<protein>
    <submittedName>
        <fullName evidence="1">Uncharacterized protein</fullName>
    </submittedName>
</protein>